<dbReference type="Proteomes" id="UP000503540">
    <property type="component" value="Chromosome"/>
</dbReference>
<dbReference type="AlphaFoldDB" id="A0A6G9YKQ2"/>
<dbReference type="InterPro" id="IPR023286">
    <property type="entry name" value="ABATE_dom_sf"/>
</dbReference>
<evidence type="ECO:0000313" key="2">
    <source>
        <dbReference type="EMBL" id="QIS13513.1"/>
    </source>
</evidence>
<dbReference type="PANTHER" id="PTHR35525:SF3">
    <property type="entry name" value="BLL6575 PROTEIN"/>
    <property type="match status" value="1"/>
</dbReference>
<dbReference type="EMBL" id="CP046172">
    <property type="protein sequence ID" value="QIS13513.1"/>
    <property type="molecule type" value="Genomic_DNA"/>
</dbReference>
<feature type="domain" description="Zinc finger CGNR" evidence="1">
    <location>
        <begin position="156"/>
        <end position="198"/>
    </location>
</feature>
<name>A0A6G9YKQ2_9NOCA</name>
<gene>
    <name evidence="2" type="ORF">F5544_28300</name>
</gene>
<proteinExistence type="predicted"/>
<dbReference type="KEGG" id="nah:F5544_28300"/>
<accession>A0A6G9YKQ2</accession>
<reference evidence="2 3" key="1">
    <citation type="journal article" date="2019" name="ACS Chem. Biol.">
        <title>Identification and Mobilization of a Cryptic Antibiotic Biosynthesis Gene Locus from a Human-Pathogenic Nocardia Isolate.</title>
        <authorList>
            <person name="Herisse M."/>
            <person name="Ishida K."/>
            <person name="Porter J.L."/>
            <person name="Howden B."/>
            <person name="Hertweck C."/>
            <person name="Stinear T.P."/>
            <person name="Pidot S.J."/>
        </authorList>
    </citation>
    <scope>NUCLEOTIDE SEQUENCE [LARGE SCALE GENOMIC DNA]</scope>
    <source>
        <strain evidence="2 3">AUSMDU00012717</strain>
    </source>
</reference>
<dbReference type="PANTHER" id="PTHR35525">
    <property type="entry name" value="BLL6575 PROTEIN"/>
    <property type="match status" value="1"/>
</dbReference>
<sequence length="202" mass="21192">MPTAAEKSSAPSSSTPRFRQGAGRISLDFVRTLRYRGTATAVDELSDPAALAAWVRQCGPIRAGRIAPPTAAALTEARAVREAAYALIEAARSGAGADACPGSARRILNNSALGAPPAPQLSNGQLSWIAEDPVSATLVLIARDALELATSEHADRIRICAGADCHALFLDTSRPGSRRWCSMGTCGNRAKKAALRERTEGR</sequence>
<dbReference type="SUPFAM" id="SSF160904">
    <property type="entry name" value="Jann2411-like"/>
    <property type="match status" value="1"/>
</dbReference>
<dbReference type="Pfam" id="PF11706">
    <property type="entry name" value="zf-CGNR"/>
    <property type="match status" value="1"/>
</dbReference>
<dbReference type="RefSeq" id="WP_167476043.1">
    <property type="nucleotide sequence ID" value="NZ_CP046172.1"/>
</dbReference>
<dbReference type="InterPro" id="IPR021005">
    <property type="entry name" value="Znf_CGNR"/>
</dbReference>
<dbReference type="Gene3D" id="1.10.3300.10">
    <property type="entry name" value="Jann2411-like domain"/>
    <property type="match status" value="1"/>
</dbReference>
<keyword evidence="3" id="KW-1185">Reference proteome</keyword>
<evidence type="ECO:0000259" key="1">
    <source>
        <dbReference type="Pfam" id="PF11706"/>
    </source>
</evidence>
<dbReference type="InterPro" id="IPR010852">
    <property type="entry name" value="ABATE"/>
</dbReference>
<protein>
    <recommendedName>
        <fullName evidence="1">Zinc finger CGNR domain-containing protein</fullName>
    </recommendedName>
</protein>
<dbReference type="Pfam" id="PF07336">
    <property type="entry name" value="ABATE"/>
    <property type="match status" value="1"/>
</dbReference>
<evidence type="ECO:0000313" key="3">
    <source>
        <dbReference type="Proteomes" id="UP000503540"/>
    </source>
</evidence>
<organism evidence="2 3">
    <name type="scientific">Nocardia arthritidis</name>
    <dbReference type="NCBI Taxonomy" id="228602"/>
    <lineage>
        <taxon>Bacteria</taxon>
        <taxon>Bacillati</taxon>
        <taxon>Actinomycetota</taxon>
        <taxon>Actinomycetes</taxon>
        <taxon>Mycobacteriales</taxon>
        <taxon>Nocardiaceae</taxon>
        <taxon>Nocardia</taxon>
    </lineage>
</organism>